<dbReference type="OrthoDB" id="5657095at2"/>
<name>A0A0A2ML76_9FLAO</name>
<keyword evidence="5" id="KW-1185">Reference proteome</keyword>
<organism evidence="4 5">
    <name type="scientific">Flavobacterium subsaxonicum WB 4.1-42 = DSM 21790</name>
    <dbReference type="NCBI Taxonomy" id="1121898"/>
    <lineage>
        <taxon>Bacteria</taxon>
        <taxon>Pseudomonadati</taxon>
        <taxon>Bacteroidota</taxon>
        <taxon>Flavobacteriia</taxon>
        <taxon>Flavobacteriales</taxon>
        <taxon>Flavobacteriaceae</taxon>
        <taxon>Flavobacterium</taxon>
    </lineage>
</organism>
<evidence type="ECO:0000256" key="2">
    <source>
        <dbReference type="ARBA" id="ARBA00023043"/>
    </source>
</evidence>
<evidence type="ECO:0000313" key="5">
    <source>
        <dbReference type="Proteomes" id="UP000030111"/>
    </source>
</evidence>
<feature type="repeat" description="ANK" evidence="3">
    <location>
        <begin position="51"/>
        <end position="83"/>
    </location>
</feature>
<dbReference type="GO" id="GO:0005737">
    <property type="term" value="C:cytoplasm"/>
    <property type="evidence" value="ECO:0007669"/>
    <property type="project" value="TreeGrafter"/>
</dbReference>
<dbReference type="EMBL" id="JRLY01000011">
    <property type="protein sequence ID" value="KGO92198.1"/>
    <property type="molecule type" value="Genomic_DNA"/>
</dbReference>
<dbReference type="eggNOG" id="COG0666">
    <property type="taxonomic scope" value="Bacteria"/>
</dbReference>
<evidence type="ECO:0000313" key="4">
    <source>
        <dbReference type="EMBL" id="KGO92198.1"/>
    </source>
</evidence>
<dbReference type="Proteomes" id="UP000030111">
    <property type="component" value="Unassembled WGS sequence"/>
</dbReference>
<comment type="caution">
    <text evidence="4">The sequence shown here is derived from an EMBL/GenBank/DDBJ whole genome shotgun (WGS) entry which is preliminary data.</text>
</comment>
<dbReference type="InterPro" id="IPR002110">
    <property type="entry name" value="Ankyrin_rpt"/>
</dbReference>
<gene>
    <name evidence="4" type="ORF">Q766_13630</name>
</gene>
<accession>A0A0A2ML76</accession>
<dbReference type="PANTHER" id="PTHR24198">
    <property type="entry name" value="ANKYRIN REPEAT AND PROTEIN KINASE DOMAIN-CONTAINING PROTEIN"/>
    <property type="match status" value="1"/>
</dbReference>
<evidence type="ECO:0000256" key="1">
    <source>
        <dbReference type="ARBA" id="ARBA00022737"/>
    </source>
</evidence>
<keyword evidence="1" id="KW-0677">Repeat</keyword>
<dbReference type="Pfam" id="PF12796">
    <property type="entry name" value="Ank_2"/>
    <property type="match status" value="1"/>
</dbReference>
<keyword evidence="2 3" id="KW-0040">ANK repeat</keyword>
<dbReference type="STRING" id="1121898.GCA_000422725_02922"/>
<dbReference type="InterPro" id="IPR036770">
    <property type="entry name" value="Ankyrin_rpt-contain_sf"/>
</dbReference>
<dbReference type="SUPFAM" id="SSF48403">
    <property type="entry name" value="Ankyrin repeat"/>
    <property type="match status" value="1"/>
</dbReference>
<dbReference type="PROSITE" id="PS50297">
    <property type="entry name" value="ANK_REP_REGION"/>
    <property type="match status" value="1"/>
</dbReference>
<dbReference type="SMART" id="SM00248">
    <property type="entry name" value="ANK"/>
    <property type="match status" value="3"/>
</dbReference>
<reference evidence="4 5" key="1">
    <citation type="submission" date="2013-09" db="EMBL/GenBank/DDBJ databases">
        <authorList>
            <person name="Zeng Z."/>
            <person name="Chen C."/>
        </authorList>
    </citation>
    <scope>NUCLEOTIDE SEQUENCE [LARGE SCALE GENOMIC DNA]</scope>
    <source>
        <strain evidence="4 5">WB 4.1-42</strain>
    </source>
</reference>
<feature type="repeat" description="ANK" evidence="3">
    <location>
        <begin position="83"/>
        <end position="115"/>
    </location>
</feature>
<sequence length="171" mass="18772">MKKLFLLIVLIGTLCTAQDKDVFDTARFGTVEQMQALVKKNKDTVNALNPAGFSPLILACYRGNVPVAEYLAKNVKDVNYNSSNGTALASVAVKGDVKLAKLLLENKANPNIADANGVTPLVYAVQFQNKELIMLLLKYKADKNKKDNEGKSPYDHAVFTNNQDIINLLKN</sequence>
<feature type="repeat" description="ANK" evidence="3">
    <location>
        <begin position="116"/>
        <end position="148"/>
    </location>
</feature>
<protein>
    <submittedName>
        <fullName evidence="4">Ankyrin</fullName>
    </submittedName>
</protein>
<dbReference type="PANTHER" id="PTHR24198:SF165">
    <property type="entry name" value="ANKYRIN REPEAT-CONTAINING PROTEIN-RELATED"/>
    <property type="match status" value="1"/>
</dbReference>
<proteinExistence type="predicted"/>
<dbReference type="Pfam" id="PF00023">
    <property type="entry name" value="Ank"/>
    <property type="match status" value="1"/>
</dbReference>
<evidence type="ECO:0000256" key="3">
    <source>
        <dbReference type="PROSITE-ProRule" id="PRU00023"/>
    </source>
</evidence>
<dbReference type="PROSITE" id="PS50088">
    <property type="entry name" value="ANK_REPEAT"/>
    <property type="match status" value="3"/>
</dbReference>
<dbReference type="Gene3D" id="1.25.40.20">
    <property type="entry name" value="Ankyrin repeat-containing domain"/>
    <property type="match status" value="1"/>
</dbReference>
<dbReference type="RefSeq" id="WP_026991100.1">
    <property type="nucleotide sequence ID" value="NZ_AUGP01000025.1"/>
</dbReference>
<dbReference type="AlphaFoldDB" id="A0A0A2ML76"/>